<evidence type="ECO:0000256" key="6">
    <source>
        <dbReference type="ARBA" id="ARBA00022448"/>
    </source>
</evidence>
<comment type="subunit">
    <text evidence="3 20">The main subunits of complex b-c1 are: cytochrome b, cytochrome c1 and the Rieske protein.</text>
</comment>
<dbReference type="GO" id="GO:0046872">
    <property type="term" value="F:metal ion binding"/>
    <property type="evidence" value="ECO:0007669"/>
    <property type="project" value="UniProtKB-KW"/>
</dbReference>
<evidence type="ECO:0000256" key="12">
    <source>
        <dbReference type="ARBA" id="ARBA00022982"/>
    </source>
</evidence>
<dbReference type="Pfam" id="PF00355">
    <property type="entry name" value="Rieske"/>
    <property type="match status" value="1"/>
</dbReference>
<keyword evidence="10" id="KW-0479">Metal-binding</keyword>
<evidence type="ECO:0000256" key="20">
    <source>
        <dbReference type="RuleBase" id="RU004497"/>
    </source>
</evidence>
<dbReference type="InterPro" id="IPR036922">
    <property type="entry name" value="Rieske_2Fe-2S_sf"/>
</dbReference>
<comment type="subcellular location">
    <subcellularLocation>
        <location evidence="2">Cell membrane</location>
        <topology evidence="2">Single-pass membrane protein</topology>
    </subcellularLocation>
</comment>
<evidence type="ECO:0000256" key="13">
    <source>
        <dbReference type="ARBA" id="ARBA00022989"/>
    </source>
</evidence>
<evidence type="ECO:0000256" key="17">
    <source>
        <dbReference type="ARBA" id="ARBA00023157"/>
    </source>
</evidence>
<evidence type="ECO:0000256" key="4">
    <source>
        <dbReference type="ARBA" id="ARBA00012951"/>
    </source>
</evidence>
<keyword evidence="7" id="KW-1003">Cell membrane</keyword>
<dbReference type="InterPro" id="IPR019470">
    <property type="entry name" value="Ubiq_cytC_Rdtase_Fe-S_su_TAT"/>
</dbReference>
<reference evidence="22 23" key="1">
    <citation type="submission" date="2020-07" db="EMBL/GenBank/DDBJ databases">
        <title>Genomic Encyclopedia of Type Strains, Phase IV (KMG-V): Genome sequencing to study the core and pangenomes of soil and plant-associated prokaryotes.</title>
        <authorList>
            <person name="Whitman W."/>
        </authorList>
    </citation>
    <scope>NUCLEOTIDE SEQUENCE [LARGE SCALE GENOMIC DNA]</scope>
    <source>
        <strain evidence="22 23">RH2WT43</strain>
    </source>
</reference>
<dbReference type="NCBIfam" id="TIGR01416">
    <property type="entry name" value="Rieske_proteo"/>
    <property type="match status" value="1"/>
</dbReference>
<keyword evidence="14" id="KW-0408">Iron</keyword>
<evidence type="ECO:0000256" key="16">
    <source>
        <dbReference type="ARBA" id="ARBA00023136"/>
    </source>
</evidence>
<dbReference type="InterPro" id="IPR017941">
    <property type="entry name" value="Rieske_2Fe-2S"/>
</dbReference>
<evidence type="ECO:0000256" key="3">
    <source>
        <dbReference type="ARBA" id="ARBA00011649"/>
    </source>
</evidence>
<comment type="miscellaneous">
    <text evidence="19">The Rieske protein is a high potential 2Fe-2S protein.</text>
</comment>
<evidence type="ECO:0000256" key="8">
    <source>
        <dbReference type="ARBA" id="ARBA00022692"/>
    </source>
</evidence>
<comment type="function">
    <text evidence="1">Component of the ubiquinol-cytochrome c reductase complex (complex III or cytochrome b-c1 complex), which is a respiratory chain that generates an electrochemical potential coupled to ATP synthesis.</text>
</comment>
<dbReference type="GO" id="GO:0051537">
    <property type="term" value="F:2 iron, 2 sulfur cluster binding"/>
    <property type="evidence" value="ECO:0007669"/>
    <property type="project" value="UniProtKB-KW"/>
</dbReference>
<evidence type="ECO:0000256" key="19">
    <source>
        <dbReference type="RuleBase" id="RU004494"/>
    </source>
</evidence>
<dbReference type="SUPFAM" id="SSF50022">
    <property type="entry name" value="ISP domain"/>
    <property type="match status" value="1"/>
</dbReference>
<dbReference type="RefSeq" id="WP_182531251.1">
    <property type="nucleotide sequence ID" value="NZ_JACGXL010000003.1"/>
</dbReference>
<evidence type="ECO:0000256" key="15">
    <source>
        <dbReference type="ARBA" id="ARBA00023014"/>
    </source>
</evidence>
<dbReference type="GO" id="GO:0008121">
    <property type="term" value="F:quinol-cytochrome-c reductase activity"/>
    <property type="evidence" value="ECO:0007669"/>
    <property type="project" value="UniProtKB-EC"/>
</dbReference>
<dbReference type="InterPro" id="IPR014349">
    <property type="entry name" value="Rieske_Fe-S_prot"/>
</dbReference>
<evidence type="ECO:0000256" key="11">
    <source>
        <dbReference type="ARBA" id="ARBA00022967"/>
    </source>
</evidence>
<proteinExistence type="predicted"/>
<dbReference type="AlphaFoldDB" id="A0A839F0R1"/>
<accession>A0A839F0R1</accession>
<sequence>MANDAVVDKGRRRFLTATTSVVGGAGVALAAIPFVKSWEPSERAKSAGAPVLADIGKIEAGQKVTFEWRGLPVFVVNRTKAQLDTLVTVDARLRDPKSDNTAQQPEYAKNEHRSIKPEWLVVTGICTHLGCVPDFFPELKPEPFDPQWKGGFYCPCHKSRYDMAGRVFDGVPAPANLMVPKYHFVDDTHILIGVDPGKEAA</sequence>
<keyword evidence="8" id="KW-0812">Transmembrane</keyword>
<evidence type="ECO:0000256" key="1">
    <source>
        <dbReference type="ARBA" id="ARBA00002444"/>
    </source>
</evidence>
<dbReference type="PANTHER" id="PTHR10134">
    <property type="entry name" value="CYTOCHROME B-C1 COMPLEX SUBUNIT RIESKE, MITOCHONDRIAL"/>
    <property type="match status" value="1"/>
</dbReference>
<evidence type="ECO:0000313" key="23">
    <source>
        <dbReference type="Proteomes" id="UP000550401"/>
    </source>
</evidence>
<evidence type="ECO:0000256" key="9">
    <source>
        <dbReference type="ARBA" id="ARBA00022714"/>
    </source>
</evidence>
<evidence type="ECO:0000256" key="10">
    <source>
        <dbReference type="ARBA" id="ARBA00022723"/>
    </source>
</evidence>
<evidence type="ECO:0000256" key="2">
    <source>
        <dbReference type="ARBA" id="ARBA00004162"/>
    </source>
</evidence>
<evidence type="ECO:0000256" key="18">
    <source>
        <dbReference type="ARBA" id="ARBA00029351"/>
    </source>
</evidence>
<keyword evidence="6 19" id="KW-0813">Transport</keyword>
<dbReference type="Pfam" id="PF10399">
    <property type="entry name" value="UCR_Fe-S_N"/>
    <property type="match status" value="1"/>
</dbReference>
<comment type="caution">
    <text evidence="22">The sequence shown here is derived from an EMBL/GenBank/DDBJ whole genome shotgun (WGS) entry which is preliminary data.</text>
</comment>
<evidence type="ECO:0000256" key="7">
    <source>
        <dbReference type="ARBA" id="ARBA00022475"/>
    </source>
</evidence>
<evidence type="ECO:0000313" key="22">
    <source>
        <dbReference type="EMBL" id="MBA8888196.1"/>
    </source>
</evidence>
<comment type="catalytic activity">
    <reaction evidence="18 19">
        <text>a quinol + 2 Fe(III)-[cytochrome c](out) = a quinone + 2 Fe(II)-[cytochrome c](out) + 2 H(+)(out)</text>
        <dbReference type="Rhea" id="RHEA:11484"/>
        <dbReference type="Rhea" id="RHEA-COMP:10350"/>
        <dbReference type="Rhea" id="RHEA-COMP:14399"/>
        <dbReference type="ChEBI" id="CHEBI:15378"/>
        <dbReference type="ChEBI" id="CHEBI:24646"/>
        <dbReference type="ChEBI" id="CHEBI:29033"/>
        <dbReference type="ChEBI" id="CHEBI:29034"/>
        <dbReference type="ChEBI" id="CHEBI:132124"/>
        <dbReference type="EC" id="7.1.1.8"/>
    </reaction>
</comment>
<dbReference type="GO" id="GO:0005886">
    <property type="term" value="C:plasma membrane"/>
    <property type="evidence" value="ECO:0007669"/>
    <property type="project" value="UniProtKB-SubCell"/>
</dbReference>
<dbReference type="Gene3D" id="2.102.10.10">
    <property type="entry name" value="Rieske [2Fe-2S] iron-sulphur domain"/>
    <property type="match status" value="1"/>
</dbReference>
<evidence type="ECO:0000256" key="5">
    <source>
        <dbReference type="ARBA" id="ARBA00019816"/>
    </source>
</evidence>
<dbReference type="InterPro" id="IPR005805">
    <property type="entry name" value="Rieske_Fe-S_prot_C"/>
</dbReference>
<evidence type="ECO:0000259" key="21">
    <source>
        <dbReference type="PROSITE" id="PS51296"/>
    </source>
</evidence>
<organism evidence="22 23">
    <name type="scientific">Dokdonella fugitiva</name>
    <dbReference type="NCBI Taxonomy" id="328517"/>
    <lineage>
        <taxon>Bacteria</taxon>
        <taxon>Pseudomonadati</taxon>
        <taxon>Pseudomonadota</taxon>
        <taxon>Gammaproteobacteria</taxon>
        <taxon>Lysobacterales</taxon>
        <taxon>Rhodanobacteraceae</taxon>
        <taxon>Dokdonella</taxon>
    </lineage>
</organism>
<dbReference type="InterPro" id="IPR006317">
    <property type="entry name" value="Ubiquinol_cyt_c_Rdtase_Fe-S-su"/>
</dbReference>
<keyword evidence="11" id="KW-1278">Translocase</keyword>
<dbReference type="PRINTS" id="PR00162">
    <property type="entry name" value="RIESKE"/>
</dbReference>
<dbReference type="Gene3D" id="1.20.5.510">
    <property type="entry name" value="Single helix bin"/>
    <property type="match status" value="1"/>
</dbReference>
<protein>
    <recommendedName>
        <fullName evidence="5 19">Ubiquinol-cytochrome c reductase iron-sulfur subunit</fullName>
        <ecNumber evidence="4 19">7.1.1.8</ecNumber>
    </recommendedName>
</protein>
<gene>
    <name evidence="22" type="ORF">FHW12_002420</name>
</gene>
<feature type="domain" description="Rieske" evidence="21">
    <location>
        <begin position="86"/>
        <end position="191"/>
    </location>
</feature>
<keyword evidence="15" id="KW-0411">Iron-sulfur</keyword>
<dbReference type="PROSITE" id="PS51296">
    <property type="entry name" value="RIESKE"/>
    <property type="match status" value="1"/>
</dbReference>
<evidence type="ECO:0000256" key="14">
    <source>
        <dbReference type="ARBA" id="ARBA00023004"/>
    </source>
</evidence>
<comment type="cofactor">
    <cofactor evidence="19">
        <name>[2Fe-2S] cluster</name>
        <dbReference type="ChEBI" id="CHEBI:190135"/>
    </cofactor>
    <text evidence="19">Binds 1 [2Fe-2S] cluster per subunit.</text>
</comment>
<keyword evidence="17" id="KW-1015">Disulfide bond</keyword>
<dbReference type="EC" id="7.1.1.8" evidence="4 19"/>
<dbReference type="CDD" id="cd03470">
    <property type="entry name" value="Rieske_cytochrome_bc1"/>
    <property type="match status" value="1"/>
</dbReference>
<keyword evidence="23" id="KW-1185">Reference proteome</keyword>
<keyword evidence="9" id="KW-0001">2Fe-2S</keyword>
<dbReference type="EMBL" id="JACGXL010000003">
    <property type="protein sequence ID" value="MBA8888196.1"/>
    <property type="molecule type" value="Genomic_DNA"/>
</dbReference>
<dbReference type="Proteomes" id="UP000550401">
    <property type="component" value="Unassembled WGS sequence"/>
</dbReference>
<keyword evidence="13" id="KW-1133">Transmembrane helix</keyword>
<keyword evidence="16" id="KW-0472">Membrane</keyword>
<name>A0A839F0R1_9GAMM</name>
<keyword evidence="12 19" id="KW-0249">Electron transport</keyword>